<dbReference type="AlphaFoldDB" id="A0A1L7X7W1"/>
<dbReference type="PANTHER" id="PTHR39614">
    <property type="entry name" value="INTEGRAL MEMBRANE PROTEIN"/>
    <property type="match status" value="1"/>
</dbReference>
<evidence type="ECO:0000259" key="2">
    <source>
        <dbReference type="Pfam" id="PF20684"/>
    </source>
</evidence>
<evidence type="ECO:0000313" key="4">
    <source>
        <dbReference type="Proteomes" id="UP000184330"/>
    </source>
</evidence>
<organism evidence="3 4">
    <name type="scientific">Phialocephala subalpina</name>
    <dbReference type="NCBI Taxonomy" id="576137"/>
    <lineage>
        <taxon>Eukaryota</taxon>
        <taxon>Fungi</taxon>
        <taxon>Dikarya</taxon>
        <taxon>Ascomycota</taxon>
        <taxon>Pezizomycotina</taxon>
        <taxon>Leotiomycetes</taxon>
        <taxon>Helotiales</taxon>
        <taxon>Mollisiaceae</taxon>
        <taxon>Phialocephala</taxon>
        <taxon>Phialocephala fortinii species complex</taxon>
    </lineage>
</organism>
<keyword evidence="1" id="KW-0812">Transmembrane</keyword>
<evidence type="ECO:0000256" key="1">
    <source>
        <dbReference type="SAM" id="Phobius"/>
    </source>
</evidence>
<keyword evidence="1" id="KW-0472">Membrane</keyword>
<feature type="transmembrane region" description="Helical" evidence="1">
    <location>
        <begin position="20"/>
        <end position="39"/>
    </location>
</feature>
<dbReference type="InterPro" id="IPR049326">
    <property type="entry name" value="Rhodopsin_dom_fungi"/>
</dbReference>
<gene>
    <name evidence="3" type="ORF">PAC_11006</name>
</gene>
<reference evidence="3 4" key="1">
    <citation type="submission" date="2016-03" db="EMBL/GenBank/DDBJ databases">
        <authorList>
            <person name="Ploux O."/>
        </authorList>
    </citation>
    <scope>NUCLEOTIDE SEQUENCE [LARGE SCALE GENOMIC DNA]</scope>
    <source>
        <strain evidence="3 4">UAMH 11012</strain>
    </source>
</reference>
<feature type="domain" description="Rhodopsin" evidence="2">
    <location>
        <begin position="36"/>
        <end position="271"/>
    </location>
</feature>
<dbReference type="EMBL" id="FJOG01000017">
    <property type="protein sequence ID" value="CZR61110.1"/>
    <property type="molecule type" value="Genomic_DNA"/>
</dbReference>
<keyword evidence="1" id="KW-1133">Transmembrane helix</keyword>
<feature type="transmembrane region" description="Helical" evidence="1">
    <location>
        <begin position="129"/>
        <end position="150"/>
    </location>
</feature>
<dbReference type="PANTHER" id="PTHR39614:SF2">
    <property type="entry name" value="INTEGRAL MEMBRANE PROTEIN"/>
    <property type="match status" value="1"/>
</dbReference>
<dbReference type="STRING" id="576137.A0A1L7X7W1"/>
<name>A0A1L7X7W1_9HELO</name>
<dbReference type="Pfam" id="PF20684">
    <property type="entry name" value="Fung_rhodopsin"/>
    <property type="match status" value="1"/>
</dbReference>
<proteinExistence type="predicted"/>
<accession>A0A1L7X7W1</accession>
<protein>
    <submittedName>
        <fullName evidence="3">Related to integral membrane protein</fullName>
    </submittedName>
</protein>
<feature type="transmembrane region" description="Helical" evidence="1">
    <location>
        <begin position="247"/>
        <end position="266"/>
    </location>
</feature>
<feature type="transmembrane region" description="Helical" evidence="1">
    <location>
        <begin position="205"/>
        <end position="227"/>
    </location>
</feature>
<feature type="transmembrane region" description="Helical" evidence="1">
    <location>
        <begin position="96"/>
        <end position="117"/>
    </location>
</feature>
<keyword evidence="4" id="KW-1185">Reference proteome</keyword>
<evidence type="ECO:0000313" key="3">
    <source>
        <dbReference type="EMBL" id="CZR61110.1"/>
    </source>
</evidence>
<dbReference type="OrthoDB" id="3918601at2759"/>
<feature type="transmembrane region" description="Helical" evidence="1">
    <location>
        <begin position="51"/>
        <end position="76"/>
    </location>
</feature>
<dbReference type="Proteomes" id="UP000184330">
    <property type="component" value="Unassembled WGS sequence"/>
</dbReference>
<feature type="transmembrane region" description="Helical" evidence="1">
    <location>
        <begin position="170"/>
        <end position="193"/>
    </location>
</feature>
<sequence>MVLSRQVVISDGNEGPVVNIAAWLGMSIMILCVSTRFFSKYSVVRRLTLDDALIGATVVFAIAHTYSLSLMVANGLGRPQQTLSDDTIEDFEEYGYVSQMMYIPALCLAKLSTLVYLRALSPDTPYAHLNLAMEIFVVLWAVGAEFAIGFQCSLPTPWAIITTKCFNMIPFWNTIGAFDIITDCAIIALPIYLVWFVQMPRTKKLLVFTVFGTRILITPLTIMRMYFFNTISSPLLPDKTLTSYHAYLATTIQLNFAVLAACLPFLKPFMESMSSGAFASTLNPIDISYGAGSKFSTFISGNSSWKASKPKGSFKMDSMFTDSRISAPRNIFEMDTNFLNLPSGPQHDHNTSPNLHFGLASNSQGDLGSLRPDKVTSFSYIGCVTPEGNSARSSFGSGKMIIKRTKGWEVQETYEYAPSAEYGEGISKIDDVIRPVESWGARHGDSAV</sequence>